<dbReference type="WBParaSite" id="PTRK_0001352400.1">
    <property type="protein sequence ID" value="PTRK_0001352400.1"/>
    <property type="gene ID" value="PTRK_0001352400"/>
</dbReference>
<dbReference type="InterPro" id="IPR036291">
    <property type="entry name" value="NAD(P)-bd_dom_sf"/>
</dbReference>
<evidence type="ECO:0000259" key="9">
    <source>
        <dbReference type="Pfam" id="PF02036"/>
    </source>
</evidence>
<comment type="similarity">
    <text evidence="3">Belongs to the short-chain dehydrogenases/reductases (SDR) family.</text>
</comment>
<organism evidence="10 11">
    <name type="scientific">Parastrongyloides trichosuri</name>
    <name type="common">Possum-specific nematode worm</name>
    <dbReference type="NCBI Taxonomy" id="131310"/>
    <lineage>
        <taxon>Eukaryota</taxon>
        <taxon>Metazoa</taxon>
        <taxon>Ecdysozoa</taxon>
        <taxon>Nematoda</taxon>
        <taxon>Chromadorea</taxon>
        <taxon>Rhabditida</taxon>
        <taxon>Tylenchina</taxon>
        <taxon>Panagrolaimomorpha</taxon>
        <taxon>Strongyloidoidea</taxon>
        <taxon>Strongyloididae</taxon>
        <taxon>Parastrongyloides</taxon>
    </lineage>
</organism>
<dbReference type="InterPro" id="IPR036527">
    <property type="entry name" value="SCP2_sterol-bd_dom_sf"/>
</dbReference>
<comment type="subcellular location">
    <subcellularLocation>
        <location evidence="1">Mitochondrion</location>
    </subcellularLocation>
    <subcellularLocation>
        <location evidence="2">Peroxisome</location>
    </subcellularLocation>
</comment>
<accession>A0A0N4ZXS3</accession>
<keyword evidence="4" id="KW-0521">NADP</keyword>
<keyword evidence="6" id="KW-0496">Mitochondrion</keyword>
<keyword evidence="10" id="KW-1185">Reference proteome</keyword>
<dbReference type="Proteomes" id="UP000038045">
    <property type="component" value="Unplaced"/>
</dbReference>
<reference evidence="11" key="1">
    <citation type="submission" date="2017-02" db="UniProtKB">
        <authorList>
            <consortium name="WormBaseParasite"/>
        </authorList>
    </citation>
    <scope>IDENTIFICATION</scope>
</reference>
<dbReference type="FunFam" id="3.40.50.720:FF:000301">
    <property type="entry name" value="Hydroxysteroid dehydrogenase like 2"/>
    <property type="match status" value="1"/>
</dbReference>
<evidence type="ECO:0000256" key="1">
    <source>
        <dbReference type="ARBA" id="ARBA00004173"/>
    </source>
</evidence>
<sequence>MINNTGKFAKKTIIITGGSRGIGKEIALKLAKDGANIVIAAKTATPHPKLPGTIYTVAEEIESVGGKALPCIVDVRDEKSIEKCVNAAIEKFKGIDILINNASAINLTGTLETSAKKYDLMHSVNVRGTYLMSQKCIPFLKESKNPHILNISPPLIMDKKWFQNHVAYTMTKYGMSMCVLGMHEEFRNDKIAVNALWPKTAIWTAAMEMLSSGEGMEGSRNASIMADAAYSILSKASSEYTGNFAIDESVLKNEGITDFSSYDCVPGAPLTPDFFIPDDILETFNKDFKKNVVCQNLDNVVDYFNKIINPKICQSINGTYQFNLVNENMEKSYISLDLIEGRVFKNKLDKPQTQFTLSEKLLLDIVNGGASIQTSLFTGKMIISGDMKLAYKLKKLFDNKSKL</sequence>
<dbReference type="NCBIfam" id="NF006133">
    <property type="entry name" value="PRK08278.1"/>
    <property type="match status" value="1"/>
</dbReference>
<protein>
    <recommendedName>
        <fullName evidence="8">Hydroxysteroid dehydrogenase-like protein 2</fullName>
    </recommendedName>
</protein>
<dbReference type="Pfam" id="PF00106">
    <property type="entry name" value="adh_short"/>
    <property type="match status" value="1"/>
</dbReference>
<dbReference type="InterPro" id="IPR003033">
    <property type="entry name" value="SCP2_sterol-bd_dom"/>
</dbReference>
<dbReference type="SUPFAM" id="SSF51735">
    <property type="entry name" value="NAD(P)-binding Rossmann-fold domains"/>
    <property type="match status" value="1"/>
</dbReference>
<dbReference type="PANTHER" id="PTHR42808:SF3">
    <property type="entry name" value="HYDROXYSTEROID DEHYDROGENASE-LIKE PROTEIN 2"/>
    <property type="match status" value="1"/>
</dbReference>
<dbReference type="SUPFAM" id="SSF55718">
    <property type="entry name" value="SCP-like"/>
    <property type="match status" value="1"/>
</dbReference>
<dbReference type="Gene3D" id="3.40.50.720">
    <property type="entry name" value="NAD(P)-binding Rossmann-like Domain"/>
    <property type="match status" value="1"/>
</dbReference>
<dbReference type="AlphaFoldDB" id="A0A0N4ZXS3"/>
<keyword evidence="5" id="KW-0560">Oxidoreductase</keyword>
<dbReference type="GO" id="GO:0005777">
    <property type="term" value="C:peroxisome"/>
    <property type="evidence" value="ECO:0007669"/>
    <property type="project" value="UniProtKB-SubCell"/>
</dbReference>
<dbReference type="PRINTS" id="PR00081">
    <property type="entry name" value="GDHRDH"/>
</dbReference>
<evidence type="ECO:0000256" key="3">
    <source>
        <dbReference type="ARBA" id="ARBA00006484"/>
    </source>
</evidence>
<evidence type="ECO:0000256" key="2">
    <source>
        <dbReference type="ARBA" id="ARBA00004275"/>
    </source>
</evidence>
<evidence type="ECO:0000256" key="6">
    <source>
        <dbReference type="ARBA" id="ARBA00023128"/>
    </source>
</evidence>
<evidence type="ECO:0000313" key="10">
    <source>
        <dbReference type="Proteomes" id="UP000038045"/>
    </source>
</evidence>
<dbReference type="InterPro" id="IPR051935">
    <property type="entry name" value="HSDL2"/>
</dbReference>
<feature type="domain" description="SCP2" evidence="9">
    <location>
        <begin position="313"/>
        <end position="398"/>
    </location>
</feature>
<dbReference type="GO" id="GO:0016491">
    <property type="term" value="F:oxidoreductase activity"/>
    <property type="evidence" value="ECO:0007669"/>
    <property type="project" value="UniProtKB-KW"/>
</dbReference>
<dbReference type="Gene3D" id="3.30.1050.10">
    <property type="entry name" value="SCP2 sterol-binding domain"/>
    <property type="match status" value="1"/>
</dbReference>
<evidence type="ECO:0000313" key="11">
    <source>
        <dbReference type="WBParaSite" id="PTRK_0001352400.1"/>
    </source>
</evidence>
<proteinExistence type="inferred from homology"/>
<keyword evidence="7" id="KW-0576">Peroxisome</keyword>
<evidence type="ECO:0000256" key="8">
    <source>
        <dbReference type="ARBA" id="ARBA00040243"/>
    </source>
</evidence>
<name>A0A0N4ZXS3_PARTI</name>
<evidence type="ECO:0000256" key="4">
    <source>
        <dbReference type="ARBA" id="ARBA00022857"/>
    </source>
</evidence>
<evidence type="ECO:0000256" key="7">
    <source>
        <dbReference type="ARBA" id="ARBA00023140"/>
    </source>
</evidence>
<dbReference type="STRING" id="131310.A0A0N4ZXS3"/>
<dbReference type="Pfam" id="PF02036">
    <property type="entry name" value="SCP2"/>
    <property type="match status" value="1"/>
</dbReference>
<dbReference type="InterPro" id="IPR002347">
    <property type="entry name" value="SDR_fam"/>
</dbReference>
<dbReference type="PANTHER" id="PTHR42808">
    <property type="entry name" value="HYDROXYSTEROID DEHYDROGENASE-LIKE PROTEIN 2"/>
    <property type="match status" value="1"/>
</dbReference>
<dbReference type="CDD" id="cd09762">
    <property type="entry name" value="HSDL2_SDR_c"/>
    <property type="match status" value="1"/>
</dbReference>
<evidence type="ECO:0000256" key="5">
    <source>
        <dbReference type="ARBA" id="ARBA00023002"/>
    </source>
</evidence>
<dbReference type="GO" id="GO:0005739">
    <property type="term" value="C:mitochondrion"/>
    <property type="evidence" value="ECO:0007669"/>
    <property type="project" value="UniProtKB-SubCell"/>
</dbReference>